<name>A0ABU9BQT2_9BURK</name>
<evidence type="ECO:0000313" key="13">
    <source>
        <dbReference type="Proteomes" id="UP001371218"/>
    </source>
</evidence>
<organism evidence="12 13">
    <name type="scientific">Ideonella lacteola</name>
    <dbReference type="NCBI Taxonomy" id="2984193"/>
    <lineage>
        <taxon>Bacteria</taxon>
        <taxon>Pseudomonadati</taxon>
        <taxon>Pseudomonadota</taxon>
        <taxon>Betaproteobacteria</taxon>
        <taxon>Burkholderiales</taxon>
        <taxon>Sphaerotilaceae</taxon>
        <taxon>Ideonella</taxon>
    </lineage>
</organism>
<dbReference type="InterPro" id="IPR041447">
    <property type="entry name" value="Mannosidase_ig"/>
</dbReference>
<dbReference type="InterPro" id="IPR017853">
    <property type="entry name" value="GH"/>
</dbReference>
<dbReference type="Pfam" id="PF00703">
    <property type="entry name" value="Glyco_hydro_2"/>
    <property type="match status" value="1"/>
</dbReference>
<evidence type="ECO:0000259" key="9">
    <source>
        <dbReference type="Pfam" id="PF00703"/>
    </source>
</evidence>
<comment type="caution">
    <text evidence="12">The sequence shown here is derived from an EMBL/GenBank/DDBJ whole genome shotgun (WGS) entry which is preliminary data.</text>
</comment>
<dbReference type="InterPro" id="IPR054593">
    <property type="entry name" value="Beta-mannosidase-like_N2"/>
</dbReference>
<dbReference type="PANTHER" id="PTHR43730:SF1">
    <property type="entry name" value="BETA-MANNOSIDASE"/>
    <property type="match status" value="1"/>
</dbReference>
<comment type="similarity">
    <text evidence="6">Belongs to the glycosyl hydrolase 2 family. Beta-mannosidase B subfamily.</text>
</comment>
<keyword evidence="4" id="KW-0378">Hydrolase</keyword>
<proteinExistence type="inferred from homology"/>
<dbReference type="InterPro" id="IPR006102">
    <property type="entry name" value="Ig-like_GH2"/>
</dbReference>
<dbReference type="InterPro" id="IPR008979">
    <property type="entry name" value="Galactose-bd-like_sf"/>
</dbReference>
<evidence type="ECO:0000259" key="10">
    <source>
        <dbReference type="Pfam" id="PF17786"/>
    </source>
</evidence>
<feature type="domain" description="Beta-mannosidase-like galactose-binding" evidence="11">
    <location>
        <begin position="28"/>
        <end position="189"/>
    </location>
</feature>
<dbReference type="Gene3D" id="2.60.40.10">
    <property type="entry name" value="Immunoglobulins"/>
    <property type="match status" value="2"/>
</dbReference>
<dbReference type="InterPro" id="IPR050887">
    <property type="entry name" value="Beta-mannosidase_GH2"/>
</dbReference>
<accession>A0ABU9BQT2</accession>
<keyword evidence="13" id="KW-1185">Reference proteome</keyword>
<dbReference type="SUPFAM" id="SSF51445">
    <property type="entry name" value="(Trans)glycosidases"/>
    <property type="match status" value="1"/>
</dbReference>
<feature type="domain" description="Glycoside hydrolase family 2 immunoglobulin-like beta-sandwich" evidence="9">
    <location>
        <begin position="198"/>
        <end position="301"/>
    </location>
</feature>
<dbReference type="InterPro" id="IPR013783">
    <property type="entry name" value="Ig-like_fold"/>
</dbReference>
<evidence type="ECO:0000256" key="2">
    <source>
        <dbReference type="ARBA" id="ARBA00004740"/>
    </source>
</evidence>
<dbReference type="PANTHER" id="PTHR43730">
    <property type="entry name" value="BETA-MANNOSIDASE"/>
    <property type="match status" value="1"/>
</dbReference>
<evidence type="ECO:0000256" key="5">
    <source>
        <dbReference type="ARBA" id="ARBA00023295"/>
    </source>
</evidence>
<dbReference type="Pfam" id="PF22666">
    <property type="entry name" value="Glyco_hydro_2_N2"/>
    <property type="match status" value="1"/>
</dbReference>
<evidence type="ECO:0000256" key="6">
    <source>
        <dbReference type="ARBA" id="ARBA00038429"/>
    </source>
</evidence>
<protein>
    <recommendedName>
        <fullName evidence="7">Beta-mannosidase B</fullName>
        <ecNumber evidence="3">3.2.1.25</ecNumber>
    </recommendedName>
    <alternativeName>
        <fullName evidence="8">Mannanase B</fullName>
    </alternativeName>
</protein>
<reference evidence="12 13" key="1">
    <citation type="submission" date="2024-04" db="EMBL/GenBank/DDBJ databases">
        <title>Novel species of the genus Ideonella isolated from streams.</title>
        <authorList>
            <person name="Lu H."/>
        </authorList>
    </citation>
    <scope>NUCLEOTIDE SEQUENCE [LARGE SCALE GENOMIC DNA]</scope>
    <source>
        <strain evidence="12 13">DXS29W</strain>
    </source>
</reference>
<sequence length="831" mass="92080">MTIESLSDLHDGWQLAESPSGADYATLSSLPASAWIPACVPGSAHAALLAAGRIPDPFFGTNETAVRWVSERTWVWRTHFEVTDLAEHEDLVFEGLDTWCTAWLNGRPLLSSDNMFVPARVDVRGRLRTGRNELVLRFDPPLAKAREQEAALGRRQLWNGDSARLYARKAQYHFGWDWGPELLVSGPWKPVRRHRWQVRIDDVHCRTEVDAVAGSARVQVRAALVGAAPGLRIDTELLGPDGAQVAAGSHAVEADGITLSVPKARLWWPRGMGEQALYTLVVRAVGEAGVLAEDRRRIGLRTLRLVQEPVQGEGGRSFYFEVNGQAFFAGGANWIPDDSLLERITPERYRERVAQAAQANMTMLRVWGGGIYEDDAFYDACDELGLLVWQDFMFACGMYPAHEAYRDSVRQEATAAVKRLRHRASLALWCGNNEDYAIAESIGAYGPHGQLERFDARVIYEKLLPEVCLALDPDRTYWPGSPFTPNATGISSSADAQVGDRHSWEVWHQQMLPYQRYGDVQARFVSEFGMQSHPSLPLLESVLPPEERFPESRTVMWHNKAGGGQPDGHRRLAVYLADNLRVGPTLAEQVYATQFVQAEAMRVAYQDFRRRWQRAGARAVGGALVWQLNDCWPVTSWALIDSSGTVKPAWHVIRRSLATVAVAARIEGRQARLAVMNSAATPQPLRLQCRAFTLDGRCLADTTLEAQVSASATHEVLHTLPASDEPLMVELLALDAQGVEVARDCAWPEPFKFHHLGAARLSWRTDASGVLVSTDRPVKGLWLQAPGITFEDNFIDLVPGEARHVSTGAAAPSSLHAMALDIAGQVIDLKR</sequence>
<comment type="catalytic activity">
    <reaction evidence="1">
        <text>Hydrolysis of terminal, non-reducing beta-D-mannose residues in beta-D-mannosides.</text>
        <dbReference type="EC" id="3.2.1.25"/>
    </reaction>
</comment>
<dbReference type="InterPro" id="IPR036156">
    <property type="entry name" value="Beta-gal/glucu_dom_sf"/>
</dbReference>
<evidence type="ECO:0000256" key="8">
    <source>
        <dbReference type="ARBA" id="ARBA00041614"/>
    </source>
</evidence>
<dbReference type="EMBL" id="JBBUTG010000005">
    <property type="protein sequence ID" value="MEK8031232.1"/>
    <property type="molecule type" value="Genomic_DNA"/>
</dbReference>
<evidence type="ECO:0000256" key="4">
    <source>
        <dbReference type="ARBA" id="ARBA00022801"/>
    </source>
</evidence>
<dbReference type="SUPFAM" id="SSF49785">
    <property type="entry name" value="Galactose-binding domain-like"/>
    <property type="match status" value="1"/>
</dbReference>
<gene>
    <name evidence="12" type="ORF">AACH06_10430</name>
</gene>
<evidence type="ECO:0000256" key="7">
    <source>
        <dbReference type="ARBA" id="ARBA00041069"/>
    </source>
</evidence>
<evidence type="ECO:0000256" key="3">
    <source>
        <dbReference type="ARBA" id="ARBA00012754"/>
    </source>
</evidence>
<evidence type="ECO:0000256" key="1">
    <source>
        <dbReference type="ARBA" id="ARBA00000829"/>
    </source>
</evidence>
<dbReference type="RefSeq" id="WP_341425610.1">
    <property type="nucleotide sequence ID" value="NZ_JBBUTG010000005.1"/>
</dbReference>
<dbReference type="Gene3D" id="3.20.20.80">
    <property type="entry name" value="Glycosidases"/>
    <property type="match status" value="1"/>
</dbReference>
<dbReference type="Gene3D" id="2.60.120.260">
    <property type="entry name" value="Galactose-binding domain-like"/>
    <property type="match status" value="1"/>
</dbReference>
<dbReference type="EC" id="3.2.1.25" evidence="3"/>
<dbReference type="Proteomes" id="UP001371218">
    <property type="component" value="Unassembled WGS sequence"/>
</dbReference>
<dbReference type="Pfam" id="PF17786">
    <property type="entry name" value="Mannosidase_ig"/>
    <property type="match status" value="1"/>
</dbReference>
<keyword evidence="5" id="KW-0326">Glycosidase</keyword>
<comment type="pathway">
    <text evidence="2">Glycan metabolism; N-glycan degradation.</text>
</comment>
<dbReference type="SUPFAM" id="SSF49303">
    <property type="entry name" value="beta-Galactosidase/glucuronidase domain"/>
    <property type="match status" value="2"/>
</dbReference>
<feature type="domain" description="Mannosidase Ig/CBM-like" evidence="10">
    <location>
        <begin position="671"/>
        <end position="752"/>
    </location>
</feature>
<evidence type="ECO:0000313" key="12">
    <source>
        <dbReference type="EMBL" id="MEK8031232.1"/>
    </source>
</evidence>
<evidence type="ECO:0000259" key="11">
    <source>
        <dbReference type="Pfam" id="PF22666"/>
    </source>
</evidence>